<feature type="compositionally biased region" description="Low complexity" evidence="1">
    <location>
        <begin position="1"/>
        <end position="15"/>
    </location>
</feature>
<proteinExistence type="predicted"/>
<evidence type="ECO:0000313" key="3">
    <source>
        <dbReference type="Proteomes" id="UP000235728"/>
    </source>
</evidence>
<organism evidence="2 3">
    <name type="scientific">Beauveria bassiana</name>
    <name type="common">White muscardine disease fungus</name>
    <name type="synonym">Tritirachium shiotae</name>
    <dbReference type="NCBI Taxonomy" id="176275"/>
    <lineage>
        <taxon>Eukaryota</taxon>
        <taxon>Fungi</taxon>
        <taxon>Dikarya</taxon>
        <taxon>Ascomycota</taxon>
        <taxon>Pezizomycotina</taxon>
        <taxon>Sordariomycetes</taxon>
        <taxon>Hypocreomycetidae</taxon>
        <taxon>Hypocreales</taxon>
        <taxon>Cordycipitaceae</taxon>
        <taxon>Beauveria</taxon>
    </lineage>
</organism>
<name>A0A2N6NEY3_BEABA</name>
<gene>
    <name evidence="2" type="ORF">BM221_008047</name>
</gene>
<dbReference type="Proteomes" id="UP000235728">
    <property type="component" value="Unassembled WGS sequence"/>
</dbReference>
<evidence type="ECO:0000313" key="2">
    <source>
        <dbReference type="EMBL" id="PMB65850.1"/>
    </source>
</evidence>
<protein>
    <submittedName>
        <fullName evidence="2">Uncharacterized protein</fullName>
    </submittedName>
</protein>
<feature type="compositionally biased region" description="Low complexity" evidence="1">
    <location>
        <begin position="56"/>
        <end position="68"/>
    </location>
</feature>
<dbReference type="AlphaFoldDB" id="A0A2N6NEY3"/>
<reference evidence="2 3" key="1">
    <citation type="journal article" date="2016" name="Appl. Microbiol. Biotechnol.">
        <title>Characterization of T-DNA insertion mutants with decreased virulence in the entomopathogenic fungus Beauveria bassiana JEF-007.</title>
        <authorList>
            <person name="Kim S."/>
            <person name="Lee S.J."/>
            <person name="Nai Y.S."/>
            <person name="Yu J.S."/>
            <person name="Lee M.R."/>
            <person name="Yang Y.T."/>
            <person name="Kim J.S."/>
        </authorList>
    </citation>
    <scope>NUCLEOTIDE SEQUENCE [LARGE SCALE GENOMIC DNA]</scope>
    <source>
        <strain evidence="2 3">JEF-007</strain>
    </source>
</reference>
<comment type="caution">
    <text evidence="2">The sequence shown here is derived from an EMBL/GenBank/DDBJ whole genome shotgun (WGS) entry which is preliminary data.</text>
</comment>
<sequence>MPSSSPASSVRSSHSGYSTPGSPSPDMAKSKIMNRPVTYVGNGHYTGGGQDSQGTPSPVYRPSSSRRH</sequence>
<dbReference type="EMBL" id="MRVG01000009">
    <property type="protein sequence ID" value="PMB65850.1"/>
    <property type="molecule type" value="Genomic_DNA"/>
</dbReference>
<accession>A0A2N6NEY3</accession>
<evidence type="ECO:0000256" key="1">
    <source>
        <dbReference type="SAM" id="MobiDB-lite"/>
    </source>
</evidence>
<feature type="region of interest" description="Disordered" evidence="1">
    <location>
        <begin position="1"/>
        <end position="68"/>
    </location>
</feature>